<dbReference type="InterPro" id="IPR001179">
    <property type="entry name" value="PPIase_FKBP_dom"/>
</dbReference>
<dbReference type="SUPFAM" id="SSF54534">
    <property type="entry name" value="FKBP-like"/>
    <property type="match status" value="2"/>
</dbReference>
<dbReference type="OrthoDB" id="433738at2759"/>
<evidence type="ECO:0000256" key="1">
    <source>
        <dbReference type="ARBA" id="ARBA00000971"/>
    </source>
</evidence>
<gene>
    <name evidence="12" type="primary">FKBP4</name>
    <name evidence="12" type="ORF">NPIL_519481</name>
</gene>
<dbReference type="Gene3D" id="1.25.40.10">
    <property type="entry name" value="Tetratricopeptide repeat domain"/>
    <property type="match status" value="1"/>
</dbReference>
<evidence type="ECO:0000256" key="7">
    <source>
        <dbReference type="PROSITE-ProRule" id="PRU00277"/>
    </source>
</evidence>
<dbReference type="InterPro" id="IPR011990">
    <property type="entry name" value="TPR-like_helical_dom_sf"/>
</dbReference>
<reference evidence="12" key="1">
    <citation type="submission" date="2020-08" db="EMBL/GenBank/DDBJ databases">
        <title>Multicomponent nature underlies the extraordinary mechanical properties of spider dragline silk.</title>
        <authorList>
            <person name="Kono N."/>
            <person name="Nakamura H."/>
            <person name="Mori M."/>
            <person name="Yoshida Y."/>
            <person name="Ohtoshi R."/>
            <person name="Malay A.D."/>
            <person name="Moran D.A.P."/>
            <person name="Tomita M."/>
            <person name="Numata K."/>
            <person name="Arakawa K."/>
        </authorList>
    </citation>
    <scope>NUCLEOTIDE SEQUENCE</scope>
</reference>
<dbReference type="SMART" id="SM00028">
    <property type="entry name" value="TPR"/>
    <property type="match status" value="3"/>
</dbReference>
<organism evidence="12 13">
    <name type="scientific">Nephila pilipes</name>
    <name type="common">Giant wood spider</name>
    <name type="synonym">Nephila maculata</name>
    <dbReference type="NCBI Taxonomy" id="299642"/>
    <lineage>
        <taxon>Eukaryota</taxon>
        <taxon>Metazoa</taxon>
        <taxon>Ecdysozoa</taxon>
        <taxon>Arthropoda</taxon>
        <taxon>Chelicerata</taxon>
        <taxon>Arachnida</taxon>
        <taxon>Araneae</taxon>
        <taxon>Araneomorphae</taxon>
        <taxon>Entelegynae</taxon>
        <taxon>Araneoidea</taxon>
        <taxon>Nephilidae</taxon>
        <taxon>Nephila</taxon>
    </lineage>
</organism>
<dbReference type="GO" id="GO:0003755">
    <property type="term" value="F:peptidyl-prolyl cis-trans isomerase activity"/>
    <property type="evidence" value="ECO:0007669"/>
    <property type="project" value="UniProtKB-KW"/>
</dbReference>
<dbReference type="Pfam" id="PF13181">
    <property type="entry name" value="TPR_8"/>
    <property type="match status" value="2"/>
</dbReference>
<dbReference type="EC" id="5.2.1.8" evidence="2 7"/>
<feature type="coiled-coil region" evidence="9">
    <location>
        <begin position="493"/>
        <end position="524"/>
    </location>
</feature>
<evidence type="ECO:0000256" key="9">
    <source>
        <dbReference type="SAM" id="Coils"/>
    </source>
</evidence>
<dbReference type="PANTHER" id="PTHR46512">
    <property type="entry name" value="PEPTIDYLPROLYL ISOMERASE"/>
    <property type="match status" value="1"/>
</dbReference>
<keyword evidence="4 8" id="KW-0802">TPR repeat</keyword>
<keyword evidence="6 7" id="KW-0413">Isomerase</keyword>
<dbReference type="PANTHER" id="PTHR46512:SF9">
    <property type="entry name" value="PEPTIDYLPROLYL ISOMERASE"/>
    <property type="match status" value="1"/>
</dbReference>
<sequence length="563" mass="64291">MVADSFRSEQECCAELALAWEHAKEGKGNYYEVGRGRTSTRTWQQIKQIWGSDSRIYSLFSCWNEVICGRSRKFLRLLQRIFHCFFDRFQLVYILAVMSIEVEKMETENQQPYVPGPNALDITEARDKGVLKEIITTGEGNDTPCKGNRVSVHYTGRLMDGTKFDSSVDRGEMFEFTLGKGEVIKAWDIGVATMKKGEKCILVCHPDYAYGSKGSPPKIPENATLIFEVELFNWQMEDLSPNKDNGILRSILKEGEGYISPAEGANIEAHISGKFNGKKFDERDVRFELGDGCDIGIVDGLEIALKNFKKGERSKIILSPKYAFGTEGSDEFNVPSNVTVEYDVTLKSFEKEKEKWNMSYEEKLEESDIAKTKGNNYFEKGKFEMAVKFYQKIISYLQYETEAETVSEMEPNNEEKRNALLTAGYLNLAACYLKMERYGDVIENSDKALAIEPKNPKGFFRRGKAYLALQEYEKAKVNFMKVLEYDSSNKAAKRTLNICMQNLKKQLEKEKRMYQTIFKKLAEENDIEPDSSAAMNSQNQENDVKIKIEKDDENNASEEAVTV</sequence>
<name>A0A8X6NH30_NEPPI</name>
<keyword evidence="13" id="KW-1185">Reference proteome</keyword>
<evidence type="ECO:0000256" key="6">
    <source>
        <dbReference type="ARBA" id="ARBA00023235"/>
    </source>
</evidence>
<dbReference type="FunFam" id="3.10.50.40:FF:000025">
    <property type="entry name" value="Peptidylprolyl isomerase"/>
    <property type="match status" value="1"/>
</dbReference>
<evidence type="ECO:0000256" key="5">
    <source>
        <dbReference type="ARBA" id="ARBA00023110"/>
    </source>
</evidence>
<dbReference type="EMBL" id="BMAW01104176">
    <property type="protein sequence ID" value="GFT12951.1"/>
    <property type="molecule type" value="Genomic_DNA"/>
</dbReference>
<dbReference type="Proteomes" id="UP000887013">
    <property type="component" value="Unassembled WGS sequence"/>
</dbReference>
<evidence type="ECO:0000256" key="2">
    <source>
        <dbReference type="ARBA" id="ARBA00013194"/>
    </source>
</evidence>
<evidence type="ECO:0000313" key="13">
    <source>
        <dbReference type="Proteomes" id="UP000887013"/>
    </source>
</evidence>
<evidence type="ECO:0000256" key="3">
    <source>
        <dbReference type="ARBA" id="ARBA00022737"/>
    </source>
</evidence>
<comment type="catalytic activity">
    <reaction evidence="1 7">
        <text>[protein]-peptidylproline (omega=180) = [protein]-peptidylproline (omega=0)</text>
        <dbReference type="Rhea" id="RHEA:16237"/>
        <dbReference type="Rhea" id="RHEA-COMP:10747"/>
        <dbReference type="Rhea" id="RHEA-COMP:10748"/>
        <dbReference type="ChEBI" id="CHEBI:83833"/>
        <dbReference type="ChEBI" id="CHEBI:83834"/>
        <dbReference type="EC" id="5.2.1.8"/>
    </reaction>
</comment>
<comment type="caution">
    <text evidence="12">The sequence shown here is derived from an EMBL/GenBank/DDBJ whole genome shotgun (WGS) entry which is preliminary data.</text>
</comment>
<accession>A0A8X6NH30</accession>
<dbReference type="PROSITE" id="PS50059">
    <property type="entry name" value="FKBP_PPIASE"/>
    <property type="match status" value="2"/>
</dbReference>
<evidence type="ECO:0000256" key="8">
    <source>
        <dbReference type="PROSITE-ProRule" id="PRU00339"/>
    </source>
</evidence>
<keyword evidence="5 7" id="KW-0697">Rotamase</keyword>
<evidence type="ECO:0000313" key="12">
    <source>
        <dbReference type="EMBL" id="GFT12951.1"/>
    </source>
</evidence>
<feature type="domain" description="PPIase FKBP-type" evidence="11">
    <location>
        <begin position="147"/>
        <end position="235"/>
    </location>
</feature>
<dbReference type="SUPFAM" id="SSF48452">
    <property type="entry name" value="TPR-like"/>
    <property type="match status" value="1"/>
</dbReference>
<dbReference type="AlphaFoldDB" id="A0A8X6NH30"/>
<protein>
    <recommendedName>
        <fullName evidence="2 7">peptidylprolyl isomerase</fullName>
        <ecNumber evidence="2 7">5.2.1.8</ecNumber>
    </recommendedName>
</protein>
<dbReference type="InterPro" id="IPR019734">
    <property type="entry name" value="TPR_rpt"/>
</dbReference>
<evidence type="ECO:0000256" key="4">
    <source>
        <dbReference type="ARBA" id="ARBA00022803"/>
    </source>
</evidence>
<dbReference type="Gene3D" id="3.10.50.40">
    <property type="match status" value="2"/>
</dbReference>
<dbReference type="PROSITE" id="PS50005">
    <property type="entry name" value="TPR"/>
    <property type="match status" value="2"/>
</dbReference>
<dbReference type="FunFam" id="3.10.50.40:FF:000013">
    <property type="entry name" value="Peptidylprolyl isomerase"/>
    <property type="match status" value="1"/>
</dbReference>
<feature type="repeat" description="TPR" evidence="8">
    <location>
        <begin position="456"/>
        <end position="489"/>
    </location>
</feature>
<feature type="region of interest" description="Disordered" evidence="10">
    <location>
        <begin position="528"/>
        <end position="563"/>
    </location>
</feature>
<keyword evidence="9" id="KW-0175">Coiled coil</keyword>
<proteinExistence type="predicted"/>
<dbReference type="Pfam" id="PF00254">
    <property type="entry name" value="FKBP_C"/>
    <property type="match status" value="2"/>
</dbReference>
<evidence type="ECO:0000259" key="11">
    <source>
        <dbReference type="PROSITE" id="PS50059"/>
    </source>
</evidence>
<feature type="domain" description="PPIase FKBP-type" evidence="11">
    <location>
        <begin position="264"/>
        <end position="350"/>
    </location>
</feature>
<dbReference type="InterPro" id="IPR046357">
    <property type="entry name" value="PPIase_dom_sf"/>
</dbReference>
<dbReference type="InterPro" id="IPR050754">
    <property type="entry name" value="FKBP4/5/8-like"/>
</dbReference>
<evidence type="ECO:0000256" key="10">
    <source>
        <dbReference type="SAM" id="MobiDB-lite"/>
    </source>
</evidence>
<dbReference type="FunFam" id="1.25.40.10:FF:000052">
    <property type="entry name" value="Aryl-hydrocarbon-interacting protein-like 1"/>
    <property type="match status" value="1"/>
</dbReference>
<keyword evidence="3" id="KW-0677">Repeat</keyword>
<feature type="repeat" description="TPR" evidence="8">
    <location>
        <begin position="422"/>
        <end position="455"/>
    </location>
</feature>